<evidence type="ECO:0000313" key="1">
    <source>
        <dbReference type="EMBL" id="CAD8087791.1"/>
    </source>
</evidence>
<evidence type="ECO:0000313" key="3">
    <source>
        <dbReference type="Proteomes" id="UP000688137"/>
    </source>
</evidence>
<dbReference type="EMBL" id="CAJJDM010000082">
    <property type="protein sequence ID" value="CAD8087795.1"/>
    <property type="molecule type" value="Genomic_DNA"/>
</dbReference>
<name>A0A8S1NFG1_PARPR</name>
<evidence type="ECO:0000313" key="2">
    <source>
        <dbReference type="EMBL" id="CAD8087795.1"/>
    </source>
</evidence>
<keyword evidence="3" id="KW-1185">Reference proteome</keyword>
<proteinExistence type="predicted"/>
<reference evidence="2" key="1">
    <citation type="submission" date="2021-01" db="EMBL/GenBank/DDBJ databases">
        <authorList>
            <consortium name="Genoscope - CEA"/>
            <person name="William W."/>
        </authorList>
    </citation>
    <scope>NUCLEOTIDE SEQUENCE</scope>
</reference>
<comment type="caution">
    <text evidence="2">The sequence shown here is derived from an EMBL/GenBank/DDBJ whole genome shotgun (WGS) entry which is preliminary data.</text>
</comment>
<sequence>MENLQQNNKCQELTRSLIKQIQEVFIQHLSIQFFEQK</sequence>
<dbReference type="Proteomes" id="UP000688137">
    <property type="component" value="Unassembled WGS sequence"/>
</dbReference>
<organism evidence="2 3">
    <name type="scientific">Paramecium primaurelia</name>
    <dbReference type="NCBI Taxonomy" id="5886"/>
    <lineage>
        <taxon>Eukaryota</taxon>
        <taxon>Sar</taxon>
        <taxon>Alveolata</taxon>
        <taxon>Ciliophora</taxon>
        <taxon>Intramacronucleata</taxon>
        <taxon>Oligohymenophorea</taxon>
        <taxon>Peniculida</taxon>
        <taxon>Parameciidae</taxon>
        <taxon>Paramecium</taxon>
    </lineage>
</organism>
<dbReference type="EMBL" id="CAJJDM010000082">
    <property type="protein sequence ID" value="CAD8087791.1"/>
    <property type="molecule type" value="Genomic_DNA"/>
</dbReference>
<dbReference type="AlphaFoldDB" id="A0A8S1NFG1"/>
<accession>A0A8S1NFG1</accession>
<gene>
    <name evidence="1" type="ORF">PPRIM_AZ9-3.1.T0790143</name>
    <name evidence="2" type="ORF">PPRIM_AZ9-3.1.T0790145</name>
</gene>
<protein>
    <submittedName>
        <fullName evidence="2">Uncharacterized protein</fullName>
    </submittedName>
</protein>